<reference evidence="3 4" key="1">
    <citation type="submission" date="2017-10" db="EMBL/GenBank/DDBJ databases">
        <title>Genomics of the genus Arcobacter.</title>
        <authorList>
            <person name="Perez-Cataluna A."/>
            <person name="Figueras M.J."/>
        </authorList>
    </citation>
    <scope>NUCLEOTIDE SEQUENCE [LARGE SCALE GENOMIC DNA]</scope>
    <source>
        <strain evidence="3 4">F26</strain>
    </source>
</reference>
<feature type="compositionally biased region" description="Basic and acidic residues" evidence="2">
    <location>
        <begin position="70"/>
        <end position="79"/>
    </location>
</feature>
<comment type="caution">
    <text evidence="3">The sequence shown here is derived from an EMBL/GenBank/DDBJ whole genome shotgun (WGS) entry which is preliminary data.</text>
</comment>
<gene>
    <name evidence="3" type="ORF">CRU90_03595</name>
</gene>
<dbReference type="OrthoDB" id="5344337at2"/>
<accession>A0A4Q0ZG43</accession>
<dbReference type="SUPFAM" id="SSF143120">
    <property type="entry name" value="YefM-like"/>
    <property type="match status" value="1"/>
</dbReference>
<feature type="region of interest" description="Disordered" evidence="2">
    <location>
        <begin position="70"/>
        <end position="90"/>
    </location>
</feature>
<evidence type="ECO:0000313" key="3">
    <source>
        <dbReference type="EMBL" id="RXJ85052.1"/>
    </source>
</evidence>
<dbReference type="Proteomes" id="UP000290870">
    <property type="component" value="Unassembled WGS sequence"/>
</dbReference>
<comment type="similarity">
    <text evidence="1">Belongs to the phD/YefM antitoxin family.</text>
</comment>
<proteinExistence type="inferred from homology"/>
<dbReference type="InterPro" id="IPR036165">
    <property type="entry name" value="YefM-like_sf"/>
</dbReference>
<organism evidence="3 4">
    <name type="scientific">Arcobacter cloacae</name>
    <dbReference type="NCBI Taxonomy" id="1054034"/>
    <lineage>
        <taxon>Bacteria</taxon>
        <taxon>Pseudomonadati</taxon>
        <taxon>Campylobacterota</taxon>
        <taxon>Epsilonproteobacteria</taxon>
        <taxon>Campylobacterales</taxon>
        <taxon>Arcobacteraceae</taxon>
        <taxon>Arcobacter</taxon>
    </lineage>
</organism>
<evidence type="ECO:0000256" key="1">
    <source>
        <dbReference type="ARBA" id="ARBA00009981"/>
    </source>
</evidence>
<evidence type="ECO:0000313" key="4">
    <source>
        <dbReference type="Proteomes" id="UP000290870"/>
    </source>
</evidence>
<dbReference type="RefSeq" id="WP_128985913.1">
    <property type="nucleotide sequence ID" value="NZ_PDJZ01000003.1"/>
</dbReference>
<evidence type="ECO:0008006" key="5">
    <source>
        <dbReference type="Google" id="ProtNLM"/>
    </source>
</evidence>
<sequence>MGLLQYTSDEMYSSTELVRKSKNIFDKLNKKEIEKAIILRDGKPGIILLDFNEYEKIIKDYLELKNKIKSSPKQEKENQENLNISKSEKEEDFENALQEIEKLDFNFDTQLKNELKEKEEPLKEFWD</sequence>
<dbReference type="EMBL" id="PDJZ01000003">
    <property type="protein sequence ID" value="RXJ85052.1"/>
    <property type="molecule type" value="Genomic_DNA"/>
</dbReference>
<dbReference type="AlphaFoldDB" id="A0A4Q0ZG43"/>
<evidence type="ECO:0000256" key="2">
    <source>
        <dbReference type="SAM" id="MobiDB-lite"/>
    </source>
</evidence>
<protein>
    <recommendedName>
        <fullName evidence="5">Antitoxin</fullName>
    </recommendedName>
</protein>
<name>A0A4Q0ZG43_9BACT</name>